<dbReference type="GO" id="GO:0000467">
    <property type="term" value="P:exonucleolytic trimming to generate mature 3'-end of 5.8S rRNA from tricistronic rRNA transcript (SSU-rRNA, 5.8S rRNA, LSU-rRNA)"/>
    <property type="evidence" value="ECO:0007669"/>
    <property type="project" value="TreeGrafter"/>
</dbReference>
<evidence type="ECO:0000259" key="8">
    <source>
        <dbReference type="Pfam" id="PF01138"/>
    </source>
</evidence>
<evidence type="ECO:0000256" key="3">
    <source>
        <dbReference type="ARBA" id="ARBA00006678"/>
    </source>
</evidence>
<keyword evidence="11" id="KW-1185">Reference proteome</keyword>
<dbReference type="CDD" id="cd11368">
    <property type="entry name" value="RNase_PH_RRP45"/>
    <property type="match status" value="1"/>
</dbReference>
<sequence length="389" mass="42751">MRDEPVSLLEKNFALEALQADIRVDGRKLDEARLVNFEFGSQYGTVTVRLGKTKVFSSVTVEVVEPTTDRPAEGFVTFSVDLSPMASESLMLEYLSSGRTSSTLEEAAEIVRFLQQTIRESHAIDTETLCIVAGVQVWAIRVDIHVIDHCGNALDACCMAALASLLHVRRPDVTIVGNDVFIHGLEEREPVPLTVHHLPISVSFGIFLDGDLIAMDPNLQEESVMEGTLSIAVNAHKEICAFRKAGGAPVETSLIFKSASNAYLRATEVTVQLEKALKDTYNRNTIASVKPLQVETTKKAFPLNEQVQGVTAVWKHVVEQHALENEEKREDQPNMTSISNTEMKVFISDSEGSYEKVDELSASTDSDDETAPAVIARPRGGKGRPKNKK</sequence>
<comment type="caution">
    <text evidence="10">The sequence shown here is derived from an EMBL/GenBank/DDBJ whole genome shotgun (WGS) entry which is preliminary data.</text>
</comment>
<feature type="domain" description="Exoribonuclease phosphorolytic" evidence="8">
    <location>
        <begin position="31"/>
        <end position="171"/>
    </location>
</feature>
<dbReference type="Gene3D" id="3.30.230.70">
    <property type="entry name" value="GHMP Kinase, N-terminal domain"/>
    <property type="match status" value="1"/>
</dbReference>
<keyword evidence="6" id="KW-0539">Nucleus</keyword>
<accession>A0A9C7PVR0</accession>
<dbReference type="InterPro" id="IPR001247">
    <property type="entry name" value="ExoRNase_PH_dom1"/>
</dbReference>
<evidence type="ECO:0000256" key="2">
    <source>
        <dbReference type="ARBA" id="ARBA00004496"/>
    </source>
</evidence>
<dbReference type="GO" id="GO:0071035">
    <property type="term" value="P:nuclear polyadenylation-dependent rRNA catabolic process"/>
    <property type="evidence" value="ECO:0007669"/>
    <property type="project" value="TreeGrafter"/>
</dbReference>
<keyword evidence="5" id="KW-0694">RNA-binding</keyword>
<protein>
    <recommendedName>
        <fullName evidence="12">Exosome complex component RRP45</fullName>
    </recommendedName>
</protein>
<dbReference type="InterPro" id="IPR036345">
    <property type="entry name" value="ExoRNase_PH_dom2_sf"/>
</dbReference>
<reference evidence="10" key="2">
    <citation type="submission" date="2022-01" db="EMBL/GenBank/DDBJ databases">
        <authorList>
            <person name="Hirooka S."/>
            <person name="Miyagishima S.Y."/>
        </authorList>
    </citation>
    <scope>NUCLEOTIDE SEQUENCE</scope>
    <source>
        <strain evidence="10">NBRC 102759</strain>
    </source>
</reference>
<reference evidence="10" key="1">
    <citation type="journal article" date="2022" name="Proc. Natl. Acad. Sci. U.S.A.">
        <title>Life cycle and functional genomics of the unicellular red alga Galdieria for elucidating algal and plant evolution and industrial use.</title>
        <authorList>
            <person name="Hirooka S."/>
            <person name="Itabashi T."/>
            <person name="Ichinose T.M."/>
            <person name="Onuma R."/>
            <person name="Fujiwara T."/>
            <person name="Yamashita S."/>
            <person name="Jong L.W."/>
            <person name="Tomita R."/>
            <person name="Iwane A.H."/>
            <person name="Miyagishima S.Y."/>
        </authorList>
    </citation>
    <scope>NUCLEOTIDE SEQUENCE</scope>
    <source>
        <strain evidence="10">NBRC 102759</strain>
    </source>
</reference>
<dbReference type="PANTHER" id="PTHR11097">
    <property type="entry name" value="EXOSOME COMPLEX EXONUCLEASE RIBOSOMAL RNA PROCESSING PROTEIN"/>
    <property type="match status" value="1"/>
</dbReference>
<evidence type="ECO:0000256" key="7">
    <source>
        <dbReference type="SAM" id="MobiDB-lite"/>
    </source>
</evidence>
<evidence type="ECO:0000256" key="1">
    <source>
        <dbReference type="ARBA" id="ARBA00004123"/>
    </source>
</evidence>
<gene>
    <name evidence="10" type="ORF">GpartN1_g2243.t1</name>
</gene>
<dbReference type="GO" id="GO:0000176">
    <property type="term" value="C:nuclear exosome (RNase complex)"/>
    <property type="evidence" value="ECO:0007669"/>
    <property type="project" value="TreeGrafter"/>
</dbReference>
<dbReference type="GO" id="GO:0034476">
    <property type="term" value="P:U5 snRNA 3'-end processing"/>
    <property type="evidence" value="ECO:0007669"/>
    <property type="project" value="TreeGrafter"/>
</dbReference>
<dbReference type="InterPro" id="IPR020568">
    <property type="entry name" value="Ribosomal_Su5_D2-typ_SF"/>
</dbReference>
<evidence type="ECO:0000256" key="4">
    <source>
        <dbReference type="ARBA" id="ARBA00022490"/>
    </source>
</evidence>
<dbReference type="InterPro" id="IPR033100">
    <property type="entry name" value="Rrp45"/>
</dbReference>
<evidence type="ECO:0008006" key="12">
    <source>
        <dbReference type="Google" id="ProtNLM"/>
    </source>
</evidence>
<comment type="similarity">
    <text evidence="3">Belongs to the RNase PH family.</text>
</comment>
<dbReference type="GO" id="GO:0000177">
    <property type="term" value="C:cytoplasmic exosome (RNase complex)"/>
    <property type="evidence" value="ECO:0007669"/>
    <property type="project" value="TreeGrafter"/>
</dbReference>
<feature type="domain" description="Exoribonuclease phosphorolytic" evidence="9">
    <location>
        <begin position="197"/>
        <end position="256"/>
    </location>
</feature>
<organism evidence="10 11">
    <name type="scientific">Galdieria partita</name>
    <dbReference type="NCBI Taxonomy" id="83374"/>
    <lineage>
        <taxon>Eukaryota</taxon>
        <taxon>Rhodophyta</taxon>
        <taxon>Bangiophyceae</taxon>
        <taxon>Galdieriales</taxon>
        <taxon>Galdieriaceae</taxon>
        <taxon>Galdieria</taxon>
    </lineage>
</organism>
<keyword evidence="4" id="KW-0963">Cytoplasm</keyword>
<name>A0A9C7PVR0_9RHOD</name>
<evidence type="ECO:0000256" key="6">
    <source>
        <dbReference type="ARBA" id="ARBA00023242"/>
    </source>
</evidence>
<comment type="subcellular location">
    <subcellularLocation>
        <location evidence="2">Cytoplasm</location>
    </subcellularLocation>
    <subcellularLocation>
        <location evidence="1">Nucleus</location>
    </subcellularLocation>
</comment>
<evidence type="ECO:0000256" key="5">
    <source>
        <dbReference type="ARBA" id="ARBA00022884"/>
    </source>
</evidence>
<dbReference type="GO" id="GO:0071038">
    <property type="term" value="P:TRAMP-dependent tRNA surveillance pathway"/>
    <property type="evidence" value="ECO:0007669"/>
    <property type="project" value="TreeGrafter"/>
</dbReference>
<dbReference type="InterPro" id="IPR027408">
    <property type="entry name" value="PNPase/RNase_PH_dom_sf"/>
</dbReference>
<dbReference type="GO" id="GO:0071028">
    <property type="term" value="P:nuclear mRNA surveillance"/>
    <property type="evidence" value="ECO:0007669"/>
    <property type="project" value="TreeGrafter"/>
</dbReference>
<evidence type="ECO:0000259" key="9">
    <source>
        <dbReference type="Pfam" id="PF03725"/>
    </source>
</evidence>
<dbReference type="GO" id="GO:0016075">
    <property type="term" value="P:rRNA catabolic process"/>
    <property type="evidence" value="ECO:0007669"/>
    <property type="project" value="TreeGrafter"/>
</dbReference>
<dbReference type="OrthoDB" id="10264038at2759"/>
<dbReference type="Proteomes" id="UP001061958">
    <property type="component" value="Unassembled WGS sequence"/>
</dbReference>
<dbReference type="SUPFAM" id="SSF54211">
    <property type="entry name" value="Ribosomal protein S5 domain 2-like"/>
    <property type="match status" value="1"/>
</dbReference>
<evidence type="ECO:0000313" key="10">
    <source>
        <dbReference type="EMBL" id="GJQ10452.1"/>
    </source>
</evidence>
<feature type="compositionally biased region" description="Polar residues" evidence="7">
    <location>
        <begin position="333"/>
        <end position="342"/>
    </location>
</feature>
<dbReference type="Pfam" id="PF03725">
    <property type="entry name" value="RNase_PH_C"/>
    <property type="match status" value="1"/>
</dbReference>
<dbReference type="Pfam" id="PF01138">
    <property type="entry name" value="RNase_PH"/>
    <property type="match status" value="1"/>
</dbReference>
<proteinExistence type="inferred from homology"/>
<evidence type="ECO:0000313" key="11">
    <source>
        <dbReference type="Proteomes" id="UP001061958"/>
    </source>
</evidence>
<dbReference type="GO" id="GO:0034475">
    <property type="term" value="P:U4 snRNA 3'-end processing"/>
    <property type="evidence" value="ECO:0007669"/>
    <property type="project" value="TreeGrafter"/>
</dbReference>
<dbReference type="InterPro" id="IPR015847">
    <property type="entry name" value="ExoRNase_PH_dom2"/>
</dbReference>
<dbReference type="AlphaFoldDB" id="A0A9C7PVR0"/>
<dbReference type="GO" id="GO:0034473">
    <property type="term" value="P:U1 snRNA 3'-end processing"/>
    <property type="evidence" value="ECO:0007669"/>
    <property type="project" value="TreeGrafter"/>
</dbReference>
<feature type="compositionally biased region" description="Basic residues" evidence="7">
    <location>
        <begin position="379"/>
        <end position="389"/>
    </location>
</feature>
<feature type="region of interest" description="Disordered" evidence="7">
    <location>
        <begin position="324"/>
        <end position="389"/>
    </location>
</feature>
<dbReference type="EMBL" id="BQMJ01000016">
    <property type="protein sequence ID" value="GJQ10452.1"/>
    <property type="molecule type" value="Genomic_DNA"/>
</dbReference>
<dbReference type="GO" id="GO:0035925">
    <property type="term" value="F:mRNA 3'-UTR AU-rich region binding"/>
    <property type="evidence" value="ECO:0007669"/>
    <property type="project" value="TreeGrafter"/>
</dbReference>
<dbReference type="PANTHER" id="PTHR11097:SF14">
    <property type="entry name" value="EXOSOME COMPLEX COMPONENT RRP45"/>
    <property type="match status" value="1"/>
</dbReference>
<dbReference type="SUPFAM" id="SSF55666">
    <property type="entry name" value="Ribonuclease PH domain 2-like"/>
    <property type="match status" value="1"/>
</dbReference>
<dbReference type="InterPro" id="IPR050590">
    <property type="entry name" value="Exosome_comp_Rrp42_subfam"/>
</dbReference>